<evidence type="ECO:0000313" key="10">
    <source>
        <dbReference type="Proteomes" id="UP001597468"/>
    </source>
</evidence>
<dbReference type="Pfam" id="PF14322">
    <property type="entry name" value="SusD-like_3"/>
    <property type="match status" value="1"/>
</dbReference>
<proteinExistence type="inferred from homology"/>
<dbReference type="Gene3D" id="1.25.40.390">
    <property type="match status" value="1"/>
</dbReference>
<evidence type="ECO:0000256" key="3">
    <source>
        <dbReference type="ARBA" id="ARBA00022729"/>
    </source>
</evidence>
<feature type="chain" id="PRO_5045733455" evidence="6">
    <location>
        <begin position="20"/>
        <end position="484"/>
    </location>
</feature>
<evidence type="ECO:0000256" key="5">
    <source>
        <dbReference type="ARBA" id="ARBA00023237"/>
    </source>
</evidence>
<organism evidence="9 10">
    <name type="scientific">Salinimicrobium flavum</name>
    <dbReference type="NCBI Taxonomy" id="1737065"/>
    <lineage>
        <taxon>Bacteria</taxon>
        <taxon>Pseudomonadati</taxon>
        <taxon>Bacteroidota</taxon>
        <taxon>Flavobacteriia</taxon>
        <taxon>Flavobacteriales</taxon>
        <taxon>Flavobacteriaceae</taxon>
        <taxon>Salinimicrobium</taxon>
    </lineage>
</organism>
<dbReference type="Pfam" id="PF07980">
    <property type="entry name" value="SusD_RagB"/>
    <property type="match status" value="1"/>
</dbReference>
<keyword evidence="5" id="KW-0998">Cell outer membrane</keyword>
<accession>A0ABW5IT73</accession>
<dbReference type="PROSITE" id="PS51257">
    <property type="entry name" value="PROKAR_LIPOPROTEIN"/>
    <property type="match status" value="1"/>
</dbReference>
<dbReference type="RefSeq" id="WP_380748447.1">
    <property type="nucleotide sequence ID" value="NZ_JBHULT010000006.1"/>
</dbReference>
<comment type="caution">
    <text evidence="9">The sequence shown here is derived from an EMBL/GenBank/DDBJ whole genome shotgun (WGS) entry which is preliminary data.</text>
</comment>
<feature type="domain" description="SusD-like N-terminal" evidence="8">
    <location>
        <begin position="85"/>
        <end position="233"/>
    </location>
</feature>
<evidence type="ECO:0000256" key="6">
    <source>
        <dbReference type="SAM" id="SignalP"/>
    </source>
</evidence>
<evidence type="ECO:0000259" key="7">
    <source>
        <dbReference type="Pfam" id="PF07980"/>
    </source>
</evidence>
<reference evidence="10" key="1">
    <citation type="journal article" date="2019" name="Int. J. Syst. Evol. Microbiol.">
        <title>The Global Catalogue of Microorganisms (GCM) 10K type strain sequencing project: providing services to taxonomists for standard genome sequencing and annotation.</title>
        <authorList>
            <consortium name="The Broad Institute Genomics Platform"/>
            <consortium name="The Broad Institute Genome Sequencing Center for Infectious Disease"/>
            <person name="Wu L."/>
            <person name="Ma J."/>
        </authorList>
    </citation>
    <scope>NUCLEOTIDE SEQUENCE [LARGE SCALE GENOMIC DNA]</scope>
    <source>
        <strain evidence="10">KCTC 42585</strain>
    </source>
</reference>
<keyword evidence="10" id="KW-1185">Reference proteome</keyword>
<gene>
    <name evidence="9" type="ORF">ACFSTG_03295</name>
</gene>
<evidence type="ECO:0000259" key="8">
    <source>
        <dbReference type="Pfam" id="PF14322"/>
    </source>
</evidence>
<evidence type="ECO:0000256" key="4">
    <source>
        <dbReference type="ARBA" id="ARBA00023136"/>
    </source>
</evidence>
<dbReference type="InterPro" id="IPR033985">
    <property type="entry name" value="SusD-like_N"/>
</dbReference>
<name>A0ABW5IT73_9FLAO</name>
<comment type="similarity">
    <text evidence="2">Belongs to the SusD family.</text>
</comment>
<dbReference type="InterPro" id="IPR012944">
    <property type="entry name" value="SusD_RagB_dom"/>
</dbReference>
<protein>
    <submittedName>
        <fullName evidence="9">RagB/SusD family nutrient uptake outer membrane protein</fullName>
    </submittedName>
</protein>
<feature type="signal peptide" evidence="6">
    <location>
        <begin position="1"/>
        <end position="19"/>
    </location>
</feature>
<dbReference type="Proteomes" id="UP001597468">
    <property type="component" value="Unassembled WGS sequence"/>
</dbReference>
<evidence type="ECO:0000256" key="2">
    <source>
        <dbReference type="ARBA" id="ARBA00006275"/>
    </source>
</evidence>
<keyword evidence="3 6" id="KW-0732">Signal</keyword>
<feature type="domain" description="RagB/SusD" evidence="7">
    <location>
        <begin position="354"/>
        <end position="483"/>
    </location>
</feature>
<dbReference type="InterPro" id="IPR011990">
    <property type="entry name" value="TPR-like_helical_dom_sf"/>
</dbReference>
<keyword evidence="4" id="KW-0472">Membrane</keyword>
<evidence type="ECO:0000313" key="9">
    <source>
        <dbReference type="EMBL" id="MFD2516907.1"/>
    </source>
</evidence>
<evidence type="ECO:0000256" key="1">
    <source>
        <dbReference type="ARBA" id="ARBA00004442"/>
    </source>
</evidence>
<dbReference type="EMBL" id="JBHULT010000006">
    <property type="protein sequence ID" value="MFD2516907.1"/>
    <property type="molecule type" value="Genomic_DNA"/>
</dbReference>
<dbReference type="SUPFAM" id="SSF48452">
    <property type="entry name" value="TPR-like"/>
    <property type="match status" value="1"/>
</dbReference>
<sequence length="484" mass="53648">MKKYLLIAALGSLALGSCSSDLDMDNKELVSREQINALAESSPEALLVVTEGINDGANAFLRSFSTYGAGAHSDFGLKAIHLGTDLMTNDVVMRVSHWFSEYHNYTGREQQNTRGTATVWNFYYTVIRDTNGIIELIPADTQDPGLLGSLGKALALRGMAYFDLIRLYADGERGIPLYTEDTFIASRAATSQVVDQIGSDLERAYDALDGYSRASKGEINQDVVAGLLARYYLEYGDYTQAIAMAEQAQAAGTVMNEEQIFDGFDEISNPSWIWGADITPETSSIYASFFSHMANLNNGYAGLLGVYKSIDKRLYEAIPASDARKDWFVGADQVEAYGLPQYANVKFVDDTFFEGDLLYMRVEEMLLIEAEARALSGDYEGAAQALFEVISKRDPSYTLSTKTGEALLEEIRLQRRIELWGEGFAFFDMKRWDMALERNYDGTNHAGWAGQHNFAAGSPKFIFQIPISEINNNEEIGPGDQNPL</sequence>
<comment type="subcellular location">
    <subcellularLocation>
        <location evidence="1">Cell outer membrane</location>
    </subcellularLocation>
</comment>